<comment type="similarity">
    <text evidence="2">Belongs to the UPF0718 family.</text>
</comment>
<evidence type="ECO:0000256" key="6">
    <source>
        <dbReference type="ARBA" id="ARBA00023136"/>
    </source>
</evidence>
<accession>A0A8J7KZ83</accession>
<keyword evidence="6 7" id="KW-0472">Membrane</keyword>
<dbReference type="EMBL" id="JAEAGR010000001">
    <property type="protein sequence ID" value="MBH1939618.1"/>
    <property type="molecule type" value="Genomic_DNA"/>
</dbReference>
<evidence type="ECO:0000256" key="4">
    <source>
        <dbReference type="ARBA" id="ARBA00022692"/>
    </source>
</evidence>
<proteinExistence type="inferred from homology"/>
<dbReference type="InterPro" id="IPR005524">
    <property type="entry name" value="DUF318"/>
</dbReference>
<dbReference type="AlphaFoldDB" id="A0A8J7KZ83"/>
<keyword evidence="3" id="KW-1003">Cell membrane</keyword>
<feature type="transmembrane region" description="Helical" evidence="7">
    <location>
        <begin position="179"/>
        <end position="196"/>
    </location>
</feature>
<protein>
    <submittedName>
        <fullName evidence="8">Permease</fullName>
    </submittedName>
</protein>
<feature type="transmembrane region" description="Helical" evidence="7">
    <location>
        <begin position="216"/>
        <end position="239"/>
    </location>
</feature>
<evidence type="ECO:0000256" key="7">
    <source>
        <dbReference type="SAM" id="Phobius"/>
    </source>
</evidence>
<sequence length="301" mass="33258">MSNVLRREFIYFWYYFTILFEQIFHYWLIGIVFGSVIAVFGKDKIHGLFAGMKEKRFGVFGIIPASLLGIASPLCMYGTIPIVASFAKKGMREDWLAAFMMSSILLNPQLLIYSAVLGKGALIIRFIACALCGILAGLCIHFFYREKKFFDFSGFEKSGNRDTDPNLLLRLLKNIGRNVKATGGYLLVGIVLSVLFQRYVPTDAFVSFFGSQRKLGVFMAATIGVPLYVCGGGTIPLLAEWLHSGMSMGAATAFMISGPATKITNLGAVKIVLGTKRFILYFIYVILFAVISGLIIGDFLT</sequence>
<feature type="transmembrane region" description="Helical" evidence="7">
    <location>
        <begin position="60"/>
        <end position="83"/>
    </location>
</feature>
<feature type="transmembrane region" description="Helical" evidence="7">
    <location>
        <begin position="278"/>
        <end position="300"/>
    </location>
</feature>
<gene>
    <name evidence="8" type="ORF">I5677_01765</name>
</gene>
<evidence type="ECO:0000313" key="8">
    <source>
        <dbReference type="EMBL" id="MBH1939618.1"/>
    </source>
</evidence>
<evidence type="ECO:0000313" key="9">
    <source>
        <dbReference type="Proteomes" id="UP000623269"/>
    </source>
</evidence>
<name>A0A8J7KZ83_9FIRM</name>
<keyword evidence="5 7" id="KW-1133">Transmembrane helix</keyword>
<evidence type="ECO:0000256" key="3">
    <source>
        <dbReference type="ARBA" id="ARBA00022475"/>
    </source>
</evidence>
<dbReference type="InterPro" id="IPR052923">
    <property type="entry name" value="UPF0718"/>
</dbReference>
<keyword evidence="4 7" id="KW-0812">Transmembrane</keyword>
<feature type="transmembrane region" description="Helical" evidence="7">
    <location>
        <begin position="12"/>
        <end position="40"/>
    </location>
</feature>
<keyword evidence="9" id="KW-1185">Reference proteome</keyword>
<evidence type="ECO:0000256" key="5">
    <source>
        <dbReference type="ARBA" id="ARBA00022989"/>
    </source>
</evidence>
<evidence type="ECO:0000256" key="2">
    <source>
        <dbReference type="ARBA" id="ARBA00006386"/>
    </source>
</evidence>
<feature type="transmembrane region" description="Helical" evidence="7">
    <location>
        <begin position="122"/>
        <end position="144"/>
    </location>
</feature>
<dbReference type="PANTHER" id="PTHR34184:SF4">
    <property type="entry name" value="UPF0718 PROTEIN YCGR"/>
    <property type="match status" value="1"/>
</dbReference>
<comment type="subcellular location">
    <subcellularLocation>
        <location evidence="1">Cell membrane</location>
        <topology evidence="1">Multi-pass membrane protein</topology>
    </subcellularLocation>
</comment>
<comment type="caution">
    <text evidence="8">The sequence shown here is derived from an EMBL/GenBank/DDBJ whole genome shotgun (WGS) entry which is preliminary data.</text>
</comment>
<dbReference type="Proteomes" id="UP000623269">
    <property type="component" value="Unassembled WGS sequence"/>
</dbReference>
<organism evidence="8 9">
    <name type="scientific">Mobilitalea sibirica</name>
    <dbReference type="NCBI Taxonomy" id="1462919"/>
    <lineage>
        <taxon>Bacteria</taxon>
        <taxon>Bacillati</taxon>
        <taxon>Bacillota</taxon>
        <taxon>Clostridia</taxon>
        <taxon>Lachnospirales</taxon>
        <taxon>Lachnospiraceae</taxon>
        <taxon>Mobilitalea</taxon>
    </lineage>
</organism>
<dbReference type="Pfam" id="PF03773">
    <property type="entry name" value="ArsP_1"/>
    <property type="match status" value="1"/>
</dbReference>
<feature type="transmembrane region" description="Helical" evidence="7">
    <location>
        <begin position="95"/>
        <end position="116"/>
    </location>
</feature>
<dbReference type="GO" id="GO:0005886">
    <property type="term" value="C:plasma membrane"/>
    <property type="evidence" value="ECO:0007669"/>
    <property type="project" value="UniProtKB-SubCell"/>
</dbReference>
<dbReference type="PANTHER" id="PTHR34184">
    <property type="entry name" value="UPF0718 PROTEIN YCGR"/>
    <property type="match status" value="1"/>
</dbReference>
<reference evidence="8" key="1">
    <citation type="submission" date="2020-12" db="EMBL/GenBank/DDBJ databases">
        <title>M. sibirica DSM 26468T genome.</title>
        <authorList>
            <person name="Thieme N."/>
            <person name="Rettenmaier R."/>
            <person name="Zverlov V."/>
            <person name="Liebl W."/>
        </authorList>
    </citation>
    <scope>NUCLEOTIDE SEQUENCE</scope>
    <source>
        <strain evidence="8">DSM 26468</strain>
    </source>
</reference>
<evidence type="ECO:0000256" key="1">
    <source>
        <dbReference type="ARBA" id="ARBA00004651"/>
    </source>
</evidence>